<sequence>MSNSSFVHLHNHTEYSMLDGMAKVDLLAEEVKRQGMPAVGMTDHGNMFGSDAFYRKMTAEGIKPIIGIETYMAPDSRFNKKRVLWGEPHQKRDDVSASGAYLHQTMIAENVTGLKNLFHLSSMASYEGQLGKWPRMDAELISEHAEGIIATTGCPSGDVQTRLRLGQFDEALAAAARWQDIYGKDNFFLELMDHGLDIERRVRDQLLEIGKRLNLPPLVTNDCHYVLQSQSHDHEAMLCVQTGKTLQDPDRFKFGGDGYYIKTAAQMRDTWDNMVPGACDNTLWIAERVGDYSEIWEPHTHDRMPIADVPEGETPTSWLTHEVMEGLKRRFPDSEVPQEYIDRAKYEIEVIDFKGYPSYFLIVAELIKHARSVGIRVGPGRGSAAGSLVAYAMTITNIDPMEHGLLFERFLNPERPSAPDIDIDFDDRRRSEMITYAAERWGADKIAQVITFGTVKTKQALKDSARVQFGQPGYQIADRVTKLLPPAIMGKDITLKGIVDPNDKRYNEAGEVRQLIETDPDVRKIFETARGLEGVVRQAGVHACAVIMACVPLMEHIPMWKRAQDGAIITGWPYPACEAIGLLKMDFLGLRNLTVLNDALENIKENRGETVVLEDLTYDAPEVYDLLGRGDTLGVFQLDGGGMRELLRRMKPTGFDDIVAALALYRPGPMGMNAHMDYADRKNGKKPIEPIHPELAEPLEEILHDTYGLIVYQEQIMKISQKVANYSAGEADTFRKAMGKKKPEVLKKQYAKFSGGMKDNGYSQDAIDALWGTIEPFASYAFNKSHAAGYSVVSYWTAYMKTFYTQEYMAALLTSVGDNKDKSAIYLADCRHLGIKVLPPDVNASLQNFQAVGDDVRFGLGAVRNVGADVVDSIVKTRKEKGDFTSFSDYLDKIETLPCNKRVTESLIKAGAFDSLGHPRKGLALIHEDAVDSVISTKKAADKGQFDLFAGLGGGDSAGGVEPSVFDVQVPDEEWDRKHKLALEREMLGLYVSGHPLDGYEAALAAQTDTELTTILGGELKHGREVKIGGIISSVDRRVSKRDGSPWAIVTIEDHNGASVELLVFNKVYSIVAPQVVEDNIILAKAHISIRDDRMSVFCDDLRAADLGPGSGTGVPLRLTMTTEQCTLENIHRLKNVLVSNAGQTDVYLNLVDGNESTLMVLGENLRVDRSANLMGDLKATMGAGILG</sequence>
<dbReference type="GO" id="GO:0006260">
    <property type="term" value="P:DNA replication"/>
    <property type="evidence" value="ECO:0007669"/>
    <property type="project" value="UniProtKB-KW"/>
</dbReference>
<dbReference type="Gene3D" id="1.10.10.1600">
    <property type="entry name" value="Bacterial DNA polymerase III alpha subunit, thumb domain"/>
    <property type="match status" value="1"/>
</dbReference>
<evidence type="ECO:0000313" key="12">
    <source>
        <dbReference type="EMBL" id="QRP69809.1"/>
    </source>
</evidence>
<comment type="catalytic activity">
    <reaction evidence="9">
        <text>DNA(n) + a 2'-deoxyribonucleoside 5'-triphosphate = DNA(n+1) + diphosphate</text>
        <dbReference type="Rhea" id="RHEA:22508"/>
        <dbReference type="Rhea" id="RHEA-COMP:17339"/>
        <dbReference type="Rhea" id="RHEA-COMP:17340"/>
        <dbReference type="ChEBI" id="CHEBI:33019"/>
        <dbReference type="ChEBI" id="CHEBI:61560"/>
        <dbReference type="ChEBI" id="CHEBI:173112"/>
        <dbReference type="EC" id="2.7.7.7"/>
    </reaction>
</comment>
<dbReference type="InterPro" id="IPR029460">
    <property type="entry name" value="DNAPol_HHH"/>
</dbReference>
<dbReference type="Pfam" id="PF07733">
    <property type="entry name" value="DNA_pol3_alpha"/>
    <property type="match status" value="1"/>
</dbReference>
<dbReference type="InterPro" id="IPR004013">
    <property type="entry name" value="PHP_dom"/>
</dbReference>
<proteinExistence type="inferred from homology"/>
<keyword evidence="5 11" id="KW-0808">Transferase</keyword>
<dbReference type="GO" id="GO:0008408">
    <property type="term" value="F:3'-5' exonuclease activity"/>
    <property type="evidence" value="ECO:0007669"/>
    <property type="project" value="InterPro"/>
</dbReference>
<dbReference type="GeneID" id="92760416"/>
<evidence type="ECO:0000256" key="7">
    <source>
        <dbReference type="ARBA" id="ARBA00022705"/>
    </source>
</evidence>
<dbReference type="OrthoDB" id="9803237at2"/>
<organism evidence="11 13">
    <name type="scientific">Corynebacterium glucuronolyticum</name>
    <dbReference type="NCBI Taxonomy" id="39791"/>
    <lineage>
        <taxon>Bacteria</taxon>
        <taxon>Bacillati</taxon>
        <taxon>Actinomycetota</taxon>
        <taxon>Actinomycetes</taxon>
        <taxon>Mycobacteriales</taxon>
        <taxon>Corynebacteriaceae</taxon>
        <taxon>Corynebacterium</taxon>
    </lineage>
</organism>
<gene>
    <name evidence="11" type="primary">dnaE</name>
    <name evidence="11" type="ORF">I6I10_07850</name>
    <name evidence="12" type="ORF">I6J21_08310</name>
</gene>
<dbReference type="NCBIfam" id="TIGR00594">
    <property type="entry name" value="polc"/>
    <property type="match status" value="1"/>
</dbReference>
<evidence type="ECO:0000256" key="3">
    <source>
        <dbReference type="ARBA" id="ARBA00012417"/>
    </source>
</evidence>
<dbReference type="Pfam" id="PF14579">
    <property type="entry name" value="HHH_6"/>
    <property type="match status" value="1"/>
</dbReference>
<dbReference type="GO" id="GO:0003887">
    <property type="term" value="F:DNA-directed DNA polymerase activity"/>
    <property type="evidence" value="ECO:0007669"/>
    <property type="project" value="UniProtKB-KW"/>
</dbReference>
<dbReference type="Pfam" id="PF17657">
    <property type="entry name" value="DNA_pol3_finger"/>
    <property type="match status" value="1"/>
</dbReference>
<dbReference type="InterPro" id="IPR011708">
    <property type="entry name" value="DNA_pol3_alpha_NTPase_dom"/>
</dbReference>
<comment type="similarity">
    <text evidence="2">Belongs to the DNA polymerase type-C family. DnaE subfamily.</text>
</comment>
<name>A0A7T4EDM6_9CORY</name>
<keyword evidence="8" id="KW-0239">DNA-directed DNA polymerase</keyword>
<dbReference type="Proteomes" id="UP000596145">
    <property type="component" value="Chromosome"/>
</dbReference>
<feature type="domain" description="Polymerase/histidinol phosphatase N-terminal" evidence="10">
    <location>
        <begin position="7"/>
        <end position="74"/>
    </location>
</feature>
<dbReference type="Gene3D" id="1.10.150.870">
    <property type="match status" value="1"/>
</dbReference>
<dbReference type="CDD" id="cd04485">
    <property type="entry name" value="DnaE_OBF"/>
    <property type="match status" value="1"/>
</dbReference>
<evidence type="ECO:0000256" key="5">
    <source>
        <dbReference type="ARBA" id="ARBA00022679"/>
    </source>
</evidence>
<dbReference type="GO" id="GO:0003676">
    <property type="term" value="F:nucleic acid binding"/>
    <property type="evidence" value="ECO:0007669"/>
    <property type="project" value="InterPro"/>
</dbReference>
<dbReference type="CDD" id="cd12113">
    <property type="entry name" value="PHP_PolIIIA_DnaE3"/>
    <property type="match status" value="1"/>
</dbReference>
<dbReference type="InterPro" id="IPR041931">
    <property type="entry name" value="DNA_pol3_alpha_thumb_dom"/>
</dbReference>
<evidence type="ECO:0000313" key="11">
    <source>
        <dbReference type="EMBL" id="QQB45440.1"/>
    </source>
</evidence>
<dbReference type="EMBL" id="CP066007">
    <property type="protein sequence ID" value="QQB45440.1"/>
    <property type="molecule type" value="Genomic_DNA"/>
</dbReference>
<dbReference type="Proteomes" id="UP000617681">
    <property type="component" value="Chromosome"/>
</dbReference>
<evidence type="ECO:0000256" key="1">
    <source>
        <dbReference type="ARBA" id="ARBA00004496"/>
    </source>
</evidence>
<reference evidence="11 13" key="1">
    <citation type="submission" date="2020-12" db="EMBL/GenBank/DDBJ databases">
        <title>FDA dAtabase for Regulatory Grade micrObial Sequences (FDA-ARGOS): Supporting development and validation of Infectious Disease Dx tests.</title>
        <authorList>
            <person name="Sproer C."/>
            <person name="Gronow S."/>
            <person name="Severitt S."/>
            <person name="Schroder I."/>
            <person name="Tallon L."/>
            <person name="Sadzewicz L."/>
            <person name="Zhao X."/>
            <person name="Boylan J."/>
            <person name="Ott S."/>
            <person name="Bowen H."/>
            <person name="Vavikolanu K."/>
            <person name="Mehta A."/>
            <person name="Aluvathingal J."/>
            <person name="Nadendla S."/>
            <person name="Lowell S."/>
            <person name="Myers T."/>
            <person name="Yan Y."/>
            <person name="Sichtig H."/>
        </authorList>
    </citation>
    <scope>NUCLEOTIDE SEQUENCE [LARGE SCALE GENOMIC DNA]</scope>
    <source>
        <strain evidence="11 13">FDAARGOS_1053</strain>
        <strain evidence="12">FDAARGOS_1191</strain>
    </source>
</reference>
<dbReference type="InterPro" id="IPR004805">
    <property type="entry name" value="DnaE2/DnaE/PolC"/>
</dbReference>
<evidence type="ECO:0000256" key="6">
    <source>
        <dbReference type="ARBA" id="ARBA00022695"/>
    </source>
</evidence>
<dbReference type="Gene3D" id="3.20.20.140">
    <property type="entry name" value="Metal-dependent hydrolases"/>
    <property type="match status" value="1"/>
</dbReference>
<protein>
    <recommendedName>
        <fullName evidence="4">DNA polymerase III subunit alpha</fullName>
        <ecNumber evidence="3">2.7.7.7</ecNumber>
    </recommendedName>
</protein>
<dbReference type="GO" id="GO:0005737">
    <property type="term" value="C:cytoplasm"/>
    <property type="evidence" value="ECO:0007669"/>
    <property type="project" value="UniProtKB-SubCell"/>
</dbReference>
<dbReference type="Pfam" id="PF02811">
    <property type="entry name" value="PHP"/>
    <property type="match status" value="1"/>
</dbReference>
<keyword evidence="6 11" id="KW-0548">Nucleotidyltransferase</keyword>
<dbReference type="InterPro" id="IPR004365">
    <property type="entry name" value="NA-bd_OB_tRNA"/>
</dbReference>
<dbReference type="RefSeq" id="WP_005389502.1">
    <property type="nucleotide sequence ID" value="NZ_CP066007.1"/>
</dbReference>
<evidence type="ECO:0000256" key="4">
    <source>
        <dbReference type="ARBA" id="ARBA00019114"/>
    </source>
</evidence>
<keyword evidence="7" id="KW-0235">DNA replication</keyword>
<dbReference type="SMART" id="SM00481">
    <property type="entry name" value="POLIIIAc"/>
    <property type="match status" value="1"/>
</dbReference>
<evidence type="ECO:0000256" key="8">
    <source>
        <dbReference type="ARBA" id="ARBA00022932"/>
    </source>
</evidence>
<dbReference type="InterPro" id="IPR003141">
    <property type="entry name" value="Pol/His_phosphatase_N"/>
</dbReference>
<dbReference type="EMBL" id="CP069534">
    <property type="protein sequence ID" value="QRP69809.1"/>
    <property type="molecule type" value="Genomic_DNA"/>
</dbReference>
<evidence type="ECO:0000256" key="2">
    <source>
        <dbReference type="ARBA" id="ARBA00009496"/>
    </source>
</evidence>
<dbReference type="InterPro" id="IPR040982">
    <property type="entry name" value="DNA_pol3_finger"/>
</dbReference>
<dbReference type="NCBIfam" id="NF004226">
    <property type="entry name" value="PRK05673.1"/>
    <property type="match status" value="1"/>
</dbReference>
<comment type="subcellular location">
    <subcellularLocation>
        <location evidence="1">Cytoplasm</location>
    </subcellularLocation>
</comment>
<evidence type="ECO:0000259" key="10">
    <source>
        <dbReference type="SMART" id="SM00481"/>
    </source>
</evidence>
<dbReference type="SUPFAM" id="SSF89550">
    <property type="entry name" value="PHP domain-like"/>
    <property type="match status" value="1"/>
</dbReference>
<dbReference type="PANTHER" id="PTHR32294">
    <property type="entry name" value="DNA POLYMERASE III SUBUNIT ALPHA"/>
    <property type="match status" value="1"/>
</dbReference>
<accession>A0A7T4EDM6</accession>
<evidence type="ECO:0000256" key="9">
    <source>
        <dbReference type="ARBA" id="ARBA00049244"/>
    </source>
</evidence>
<dbReference type="InterPro" id="IPR016195">
    <property type="entry name" value="Pol/histidinol_Pase-like"/>
</dbReference>
<evidence type="ECO:0000313" key="13">
    <source>
        <dbReference type="Proteomes" id="UP000596145"/>
    </source>
</evidence>
<dbReference type="Pfam" id="PF01336">
    <property type="entry name" value="tRNA_anti-codon"/>
    <property type="match status" value="1"/>
</dbReference>
<dbReference type="AlphaFoldDB" id="A0A7T4EDM6"/>
<dbReference type="EC" id="2.7.7.7" evidence="3"/>
<dbReference type="PANTHER" id="PTHR32294:SF0">
    <property type="entry name" value="DNA POLYMERASE III SUBUNIT ALPHA"/>
    <property type="match status" value="1"/>
</dbReference>